<dbReference type="SUPFAM" id="SSF48576">
    <property type="entry name" value="Terpenoid synthases"/>
    <property type="match status" value="1"/>
</dbReference>
<dbReference type="Proteomes" id="UP001174934">
    <property type="component" value="Unassembled WGS sequence"/>
</dbReference>
<keyword evidence="2" id="KW-1185">Reference proteome</keyword>
<evidence type="ECO:0000313" key="2">
    <source>
        <dbReference type="Proteomes" id="UP001174934"/>
    </source>
</evidence>
<reference evidence="1" key="1">
    <citation type="submission" date="2023-06" db="EMBL/GenBank/DDBJ databases">
        <title>Genome-scale phylogeny and comparative genomics of the fungal order Sordariales.</title>
        <authorList>
            <consortium name="Lawrence Berkeley National Laboratory"/>
            <person name="Hensen N."/>
            <person name="Bonometti L."/>
            <person name="Westerberg I."/>
            <person name="Brannstrom I.O."/>
            <person name="Guillou S."/>
            <person name="Cros-Aarteil S."/>
            <person name="Calhoun S."/>
            <person name="Haridas S."/>
            <person name="Kuo A."/>
            <person name="Mondo S."/>
            <person name="Pangilinan J."/>
            <person name="Riley R."/>
            <person name="LaButti K."/>
            <person name="Andreopoulos B."/>
            <person name="Lipzen A."/>
            <person name="Chen C."/>
            <person name="Yanf M."/>
            <person name="Daum C."/>
            <person name="Ng V."/>
            <person name="Clum A."/>
            <person name="Steindorff A."/>
            <person name="Ohm R."/>
            <person name="Martin F."/>
            <person name="Silar P."/>
            <person name="Natvig D."/>
            <person name="Lalanne C."/>
            <person name="Gautier V."/>
            <person name="Ament-velasquez S.L."/>
            <person name="Kruys A."/>
            <person name="Hutchinson M.I."/>
            <person name="Powell A.J."/>
            <person name="Barry K."/>
            <person name="Miller A.N."/>
            <person name="Grigoriev I.V."/>
            <person name="Debuchy R."/>
            <person name="Gladieux P."/>
            <person name="Thoren M.H."/>
            <person name="Johannesson H."/>
        </authorList>
    </citation>
    <scope>NUCLEOTIDE SEQUENCE</scope>
    <source>
        <strain evidence="1">SMH3391-2</strain>
    </source>
</reference>
<dbReference type="Gene3D" id="1.10.600.10">
    <property type="entry name" value="Farnesyl Diphosphate Synthase"/>
    <property type="match status" value="1"/>
</dbReference>
<dbReference type="InterPro" id="IPR008949">
    <property type="entry name" value="Isoprenoid_synthase_dom_sf"/>
</dbReference>
<accession>A0AA39XN97</accession>
<evidence type="ECO:0000313" key="1">
    <source>
        <dbReference type="EMBL" id="KAK0636731.1"/>
    </source>
</evidence>
<organism evidence="1 2">
    <name type="scientific">Bombardia bombarda</name>
    <dbReference type="NCBI Taxonomy" id="252184"/>
    <lineage>
        <taxon>Eukaryota</taxon>
        <taxon>Fungi</taxon>
        <taxon>Dikarya</taxon>
        <taxon>Ascomycota</taxon>
        <taxon>Pezizomycotina</taxon>
        <taxon>Sordariomycetes</taxon>
        <taxon>Sordariomycetidae</taxon>
        <taxon>Sordariales</taxon>
        <taxon>Lasiosphaeriaceae</taxon>
        <taxon>Bombardia</taxon>
    </lineage>
</organism>
<name>A0AA39XN97_9PEZI</name>
<dbReference type="AlphaFoldDB" id="A0AA39XN97"/>
<sequence>MTINDTTTRFTGEGPILDSAYASRALSPGSEAIETPKHESNDDDLSSNSAIASKLKGKVLEIPKSLLTALQDRGWPAHEGDKDNWSDQQLTRYQRLYKDAIDFLQLVFPDSPMRLQKAIDHDYALFTFHFFPEFEDYEDSWTAGLWAIWLFTWDDEVDVNDGPSSLSEDFEIACAFRRKTVAQIKTFLGLDDDNNHAAETHTSDATYTSSGPMIAFEELSRRIVAKLNRDQRQRFYEQLALFIQATETEHAYHLSGHIFKTVEEMFPNVVLPSWVTDLDEMKTIEREQDYLISIYNDILSIKKEIANNSVNSMVPILYLSGVPWEEIVQRISKELLASGERFDQAAESLLQKTAGDAQLNESVRQVLHSIRTSCTGTIQYSLLSRRYNSIMKGNKDGGDVIRIVI</sequence>
<comment type="caution">
    <text evidence="1">The sequence shown here is derived from an EMBL/GenBank/DDBJ whole genome shotgun (WGS) entry which is preliminary data.</text>
</comment>
<protein>
    <submittedName>
        <fullName evidence="1">Isoprenoid synthase domain-containing protein</fullName>
    </submittedName>
</protein>
<dbReference type="EMBL" id="JAULSR010000001">
    <property type="protein sequence ID" value="KAK0636731.1"/>
    <property type="molecule type" value="Genomic_DNA"/>
</dbReference>
<proteinExistence type="predicted"/>
<gene>
    <name evidence="1" type="ORF">B0T17DRAFT_483038</name>
</gene>